<dbReference type="InterPro" id="IPR006094">
    <property type="entry name" value="Oxid_FAD_bind_N"/>
</dbReference>
<dbReference type="GO" id="GO:0005829">
    <property type="term" value="C:cytosol"/>
    <property type="evidence" value="ECO:0007669"/>
    <property type="project" value="TreeGrafter"/>
</dbReference>
<evidence type="ECO:0000259" key="17">
    <source>
        <dbReference type="PROSITE" id="PS51387"/>
    </source>
</evidence>
<dbReference type="InterPro" id="IPR003170">
    <property type="entry name" value="MurB"/>
</dbReference>
<keyword evidence="14 16" id="KW-0961">Cell wall biogenesis/degradation</keyword>
<dbReference type="InterPro" id="IPR016167">
    <property type="entry name" value="FAD-bd_PCMH_sub1"/>
</dbReference>
<comment type="cofactor">
    <cofactor evidence="1 16">
        <name>FAD</name>
        <dbReference type="ChEBI" id="CHEBI:57692"/>
    </cofactor>
</comment>
<keyword evidence="5 16" id="KW-0963">Cytoplasm</keyword>
<evidence type="ECO:0000256" key="7">
    <source>
        <dbReference type="ARBA" id="ARBA00022630"/>
    </source>
</evidence>
<dbReference type="PROSITE" id="PS51387">
    <property type="entry name" value="FAD_PCMH"/>
    <property type="match status" value="1"/>
</dbReference>
<comment type="pathway">
    <text evidence="4 16">Cell wall biogenesis; peptidoglycan biosynthesis.</text>
</comment>
<dbReference type="SUPFAM" id="SSF56176">
    <property type="entry name" value="FAD-binding/transporter-associated domain-like"/>
    <property type="match status" value="1"/>
</dbReference>
<dbReference type="EMBL" id="ACKU01000002">
    <property type="protein sequence ID" value="EER75706.1"/>
    <property type="molecule type" value="Genomic_DNA"/>
</dbReference>
<keyword evidence="19" id="KW-1185">Reference proteome</keyword>
<evidence type="ECO:0000313" key="19">
    <source>
        <dbReference type="Proteomes" id="UP000004528"/>
    </source>
</evidence>
<keyword evidence="10 16" id="KW-0133">Cell shape</keyword>
<organism evidence="18 19">
    <name type="scientific">Weissella paramesenteroides ATCC 33313</name>
    <dbReference type="NCBI Taxonomy" id="585506"/>
    <lineage>
        <taxon>Bacteria</taxon>
        <taxon>Bacillati</taxon>
        <taxon>Bacillota</taxon>
        <taxon>Bacilli</taxon>
        <taxon>Lactobacillales</taxon>
        <taxon>Lactobacillaceae</taxon>
        <taxon>Weissella</taxon>
    </lineage>
</organism>
<evidence type="ECO:0000256" key="3">
    <source>
        <dbReference type="ARBA" id="ARBA00004496"/>
    </source>
</evidence>
<dbReference type="PANTHER" id="PTHR21071">
    <property type="entry name" value="UDP-N-ACETYLENOLPYRUVOYLGLUCOSAMINE REDUCTASE"/>
    <property type="match status" value="1"/>
</dbReference>
<comment type="function">
    <text evidence="2 16">Cell wall formation.</text>
</comment>
<dbReference type="GO" id="GO:0071555">
    <property type="term" value="P:cell wall organization"/>
    <property type="evidence" value="ECO:0007669"/>
    <property type="project" value="UniProtKB-KW"/>
</dbReference>
<reference evidence="18 19" key="1">
    <citation type="submission" date="2009-04" db="EMBL/GenBank/DDBJ databases">
        <authorList>
            <person name="Qin X."/>
            <person name="Bachman B."/>
            <person name="Battles P."/>
            <person name="Bell A."/>
            <person name="Bess C."/>
            <person name="Bickham C."/>
            <person name="Chaboub L."/>
            <person name="Chen D."/>
            <person name="Coyle M."/>
            <person name="Deiros D.R."/>
            <person name="Dinh H."/>
            <person name="Forbes L."/>
            <person name="Fowler G."/>
            <person name="Francisco L."/>
            <person name="Fu Q."/>
            <person name="Gubbala S."/>
            <person name="Hale W."/>
            <person name="Han Y."/>
            <person name="Hemphill L."/>
            <person name="Highlander S.K."/>
            <person name="Hirani K."/>
            <person name="Hogues M."/>
            <person name="Jackson L."/>
            <person name="Jakkamsetti A."/>
            <person name="Javaid M."/>
            <person name="Jiang H."/>
            <person name="Korchina V."/>
            <person name="Kovar C."/>
            <person name="Lara F."/>
            <person name="Lee S."/>
            <person name="Mata R."/>
            <person name="Mathew T."/>
            <person name="Moen C."/>
            <person name="Morales K."/>
            <person name="Munidasa M."/>
            <person name="Nazareth L."/>
            <person name="Ngo R."/>
            <person name="Nguyen L."/>
            <person name="Okwuonu G."/>
            <person name="Ongeri F."/>
            <person name="Patil S."/>
            <person name="Petrosino J."/>
            <person name="Pham C."/>
            <person name="Pham P."/>
            <person name="Pu L.-L."/>
            <person name="Puazo M."/>
            <person name="Raj R."/>
            <person name="Reid J."/>
            <person name="Rouhana J."/>
            <person name="Saada N."/>
            <person name="Shang Y."/>
            <person name="Simmons D."/>
            <person name="Thornton R."/>
            <person name="Warren J."/>
            <person name="Weissenberger G."/>
            <person name="Zhang J."/>
            <person name="Zhang L."/>
            <person name="Zhou C."/>
            <person name="Zhu D."/>
            <person name="Muzny D."/>
            <person name="Worley K."/>
            <person name="Gibbs R."/>
        </authorList>
    </citation>
    <scope>NUCLEOTIDE SEQUENCE [LARGE SCALE GENOMIC DNA]</scope>
    <source>
        <strain evidence="18 19">ATCC 33313</strain>
    </source>
</reference>
<comment type="subcellular location">
    <subcellularLocation>
        <location evidence="3 16">Cytoplasm</location>
    </subcellularLocation>
</comment>
<feature type="active site" evidence="16">
    <location>
        <position position="171"/>
    </location>
</feature>
<keyword evidence="11 16" id="KW-0573">Peptidoglycan synthesis</keyword>
<evidence type="ECO:0000256" key="9">
    <source>
        <dbReference type="ARBA" id="ARBA00022857"/>
    </source>
</evidence>
<dbReference type="GO" id="GO:0071949">
    <property type="term" value="F:FAD binding"/>
    <property type="evidence" value="ECO:0007669"/>
    <property type="project" value="InterPro"/>
</dbReference>
<feature type="domain" description="FAD-binding PCMH-type" evidence="17">
    <location>
        <begin position="26"/>
        <end position="192"/>
    </location>
</feature>
<keyword evidence="12 16" id="KW-0560">Oxidoreductase</keyword>
<dbReference type="SUPFAM" id="SSF56194">
    <property type="entry name" value="Uridine diphospho-N-Acetylenolpyruvylglucosamine reductase, MurB, C-terminal domain"/>
    <property type="match status" value="1"/>
</dbReference>
<dbReference type="GO" id="GO:0008762">
    <property type="term" value="F:UDP-N-acetylmuramate dehydrogenase activity"/>
    <property type="evidence" value="ECO:0007669"/>
    <property type="project" value="UniProtKB-UniRule"/>
</dbReference>
<evidence type="ECO:0000256" key="13">
    <source>
        <dbReference type="ARBA" id="ARBA00023306"/>
    </source>
</evidence>
<dbReference type="eggNOG" id="COG0812">
    <property type="taxonomic scope" value="Bacteria"/>
</dbReference>
<evidence type="ECO:0000256" key="11">
    <source>
        <dbReference type="ARBA" id="ARBA00022984"/>
    </source>
</evidence>
<comment type="caution">
    <text evidence="18">The sequence shown here is derived from an EMBL/GenBank/DDBJ whole genome shotgun (WGS) entry which is preliminary data.</text>
</comment>
<dbReference type="InterPro" id="IPR016169">
    <property type="entry name" value="FAD-bd_PCMH_sub2"/>
</dbReference>
<dbReference type="NCBIfam" id="TIGR00179">
    <property type="entry name" value="murB"/>
    <property type="match status" value="1"/>
</dbReference>
<dbReference type="Gene3D" id="3.30.43.10">
    <property type="entry name" value="Uridine Diphospho-n-acetylenolpyruvylglucosamine Reductase, domain 2"/>
    <property type="match status" value="1"/>
</dbReference>
<accession>C5R7R8</accession>
<dbReference type="InterPro" id="IPR036318">
    <property type="entry name" value="FAD-bd_PCMH-like_sf"/>
</dbReference>
<dbReference type="GO" id="GO:0008360">
    <property type="term" value="P:regulation of cell shape"/>
    <property type="evidence" value="ECO:0007669"/>
    <property type="project" value="UniProtKB-KW"/>
</dbReference>
<evidence type="ECO:0000256" key="5">
    <source>
        <dbReference type="ARBA" id="ARBA00022490"/>
    </source>
</evidence>
<dbReference type="EC" id="1.3.1.98" evidence="16"/>
<dbReference type="Gene3D" id="3.30.465.10">
    <property type="match status" value="1"/>
</dbReference>
<evidence type="ECO:0000256" key="15">
    <source>
        <dbReference type="ARBA" id="ARBA00048914"/>
    </source>
</evidence>
<dbReference type="PANTHER" id="PTHR21071:SF4">
    <property type="entry name" value="UDP-N-ACETYLENOLPYRUVOYLGLUCOSAMINE REDUCTASE"/>
    <property type="match status" value="1"/>
</dbReference>
<dbReference type="UniPathway" id="UPA00219"/>
<dbReference type="InterPro" id="IPR011601">
    <property type="entry name" value="MurB_C"/>
</dbReference>
<evidence type="ECO:0000256" key="2">
    <source>
        <dbReference type="ARBA" id="ARBA00003921"/>
    </source>
</evidence>
<evidence type="ECO:0000256" key="6">
    <source>
        <dbReference type="ARBA" id="ARBA00022618"/>
    </source>
</evidence>
<dbReference type="RefSeq" id="WP_002828884.1">
    <property type="nucleotide sequence ID" value="NZ_GG697133.1"/>
</dbReference>
<evidence type="ECO:0000256" key="16">
    <source>
        <dbReference type="HAMAP-Rule" id="MF_00037"/>
    </source>
</evidence>
<dbReference type="AlphaFoldDB" id="C5R7R8"/>
<dbReference type="Proteomes" id="UP000004528">
    <property type="component" value="Unassembled WGS sequence"/>
</dbReference>
<keyword evidence="13 16" id="KW-0131">Cell cycle</keyword>
<comment type="catalytic activity">
    <reaction evidence="15 16">
        <text>UDP-N-acetyl-alpha-D-muramate + NADP(+) = UDP-N-acetyl-3-O-(1-carboxyvinyl)-alpha-D-glucosamine + NADPH + H(+)</text>
        <dbReference type="Rhea" id="RHEA:12248"/>
        <dbReference type="ChEBI" id="CHEBI:15378"/>
        <dbReference type="ChEBI" id="CHEBI:57783"/>
        <dbReference type="ChEBI" id="CHEBI:58349"/>
        <dbReference type="ChEBI" id="CHEBI:68483"/>
        <dbReference type="ChEBI" id="CHEBI:70757"/>
        <dbReference type="EC" id="1.3.1.98"/>
    </reaction>
</comment>
<dbReference type="GO" id="GO:0009252">
    <property type="term" value="P:peptidoglycan biosynthetic process"/>
    <property type="evidence" value="ECO:0007669"/>
    <property type="project" value="UniProtKB-UniRule"/>
</dbReference>
<dbReference type="OrthoDB" id="9804753at2"/>
<evidence type="ECO:0000256" key="14">
    <source>
        <dbReference type="ARBA" id="ARBA00023316"/>
    </source>
</evidence>
<dbReference type="STRING" id="585506.HMPREF0877_0013"/>
<dbReference type="Pfam" id="PF01565">
    <property type="entry name" value="FAD_binding_4"/>
    <property type="match status" value="1"/>
</dbReference>
<sequence length="298" mass="32672">MKMLNEMFPSYNIQANVNLGDYTNTRVGGPADWCFWPKTQQELQQVVHFANETDLPITVLGNASNLVITDDGRQGVVIFLTDMHQIEVFKKNSITAEAGAWIIEVAQVAYDYSLTGLEWAAGIPGSIGGAVFMNAGAYGGQIDQVLQSVDVITPVGEIKTYSAAELAFGYRHSLVQETGDVIIRATFTMQPGKRSEIGEKMADFNTRRAQKQPLEFPSCGSVFKRPTGYFAGKLIMDSGLQGYQIGGAQVSTKHAGFIVNRGQATGSDYVQLIKHVQDVVYEKFSVNLETEVRVLGRK</sequence>
<dbReference type="HAMAP" id="MF_00037">
    <property type="entry name" value="MurB"/>
    <property type="match status" value="1"/>
</dbReference>
<evidence type="ECO:0000256" key="4">
    <source>
        <dbReference type="ARBA" id="ARBA00004752"/>
    </source>
</evidence>
<protein>
    <recommendedName>
        <fullName evidence="16">UDP-N-acetylenolpyruvoylglucosamine reductase</fullName>
        <ecNumber evidence="16">1.3.1.98</ecNumber>
    </recommendedName>
    <alternativeName>
        <fullName evidence="16">UDP-N-acetylmuramate dehydrogenase</fullName>
    </alternativeName>
</protein>
<dbReference type="InterPro" id="IPR036635">
    <property type="entry name" value="MurB_C_sf"/>
</dbReference>
<evidence type="ECO:0000256" key="12">
    <source>
        <dbReference type="ARBA" id="ARBA00023002"/>
    </source>
</evidence>
<dbReference type="NCBIfam" id="NF010480">
    <property type="entry name" value="PRK13905.1"/>
    <property type="match status" value="1"/>
</dbReference>
<evidence type="ECO:0000256" key="8">
    <source>
        <dbReference type="ARBA" id="ARBA00022827"/>
    </source>
</evidence>
<evidence type="ECO:0000256" key="10">
    <source>
        <dbReference type="ARBA" id="ARBA00022960"/>
    </source>
</evidence>
<comment type="similarity">
    <text evidence="16">Belongs to the MurB family.</text>
</comment>
<feature type="active site" description="Proton donor" evidence="16">
    <location>
        <position position="221"/>
    </location>
</feature>
<dbReference type="HOGENOM" id="CLU_035304_1_1_9"/>
<dbReference type="Pfam" id="PF02873">
    <property type="entry name" value="MurB_C"/>
    <property type="match status" value="1"/>
</dbReference>
<proteinExistence type="inferred from homology"/>
<name>C5R7R8_WEIPA</name>
<keyword evidence="7 16" id="KW-0285">Flavoprotein</keyword>
<dbReference type="InterPro" id="IPR016166">
    <property type="entry name" value="FAD-bd_PCMH"/>
</dbReference>
<feature type="active site" evidence="16">
    <location>
        <position position="291"/>
    </location>
</feature>
<evidence type="ECO:0000256" key="1">
    <source>
        <dbReference type="ARBA" id="ARBA00001974"/>
    </source>
</evidence>
<dbReference type="Gene3D" id="3.90.78.10">
    <property type="entry name" value="UDP-N-acetylenolpyruvoylglucosamine reductase, C-terminal domain"/>
    <property type="match status" value="1"/>
</dbReference>
<dbReference type="GO" id="GO:0051301">
    <property type="term" value="P:cell division"/>
    <property type="evidence" value="ECO:0007669"/>
    <property type="project" value="UniProtKB-KW"/>
</dbReference>
<gene>
    <name evidence="16 18" type="primary">murB</name>
    <name evidence="18" type="ORF">HMPREF0877_0013</name>
</gene>
<evidence type="ECO:0000313" key="18">
    <source>
        <dbReference type="EMBL" id="EER75706.1"/>
    </source>
</evidence>
<keyword evidence="8 16" id="KW-0274">FAD</keyword>
<keyword evidence="6 16" id="KW-0132">Cell division</keyword>
<keyword evidence="9 16" id="KW-0521">NADP</keyword>